<evidence type="ECO:0000256" key="1">
    <source>
        <dbReference type="ARBA" id="ARBA00004651"/>
    </source>
</evidence>
<feature type="signal peptide" evidence="6">
    <location>
        <begin position="1"/>
        <end position="24"/>
    </location>
</feature>
<organism evidence="8 9">
    <name type="scientific">Viridibacterium curvum</name>
    <dbReference type="NCBI Taxonomy" id="1101404"/>
    <lineage>
        <taxon>Bacteria</taxon>
        <taxon>Pseudomonadati</taxon>
        <taxon>Pseudomonadota</taxon>
        <taxon>Betaproteobacteria</taxon>
        <taxon>Rhodocyclales</taxon>
        <taxon>Rhodocyclaceae</taxon>
        <taxon>Viridibacterium</taxon>
    </lineage>
</organism>
<feature type="chain" id="PRO_5047519948" description="Single Cache domain-containing protein" evidence="6">
    <location>
        <begin position="25"/>
        <end position="154"/>
    </location>
</feature>
<evidence type="ECO:0000313" key="9">
    <source>
        <dbReference type="Proteomes" id="UP001500547"/>
    </source>
</evidence>
<reference evidence="9" key="1">
    <citation type="journal article" date="2019" name="Int. J. Syst. Evol. Microbiol.">
        <title>The Global Catalogue of Microorganisms (GCM) 10K type strain sequencing project: providing services to taxonomists for standard genome sequencing and annotation.</title>
        <authorList>
            <consortium name="The Broad Institute Genomics Platform"/>
            <consortium name="The Broad Institute Genome Sequencing Center for Infectious Disease"/>
            <person name="Wu L."/>
            <person name="Ma J."/>
        </authorList>
    </citation>
    <scope>NUCLEOTIDE SEQUENCE [LARGE SCALE GENOMIC DNA]</scope>
    <source>
        <strain evidence="9">JCM 18715</strain>
    </source>
</reference>
<dbReference type="Gene3D" id="3.30.450.20">
    <property type="entry name" value="PAS domain"/>
    <property type="match status" value="1"/>
</dbReference>
<proteinExistence type="predicted"/>
<evidence type="ECO:0000256" key="6">
    <source>
        <dbReference type="SAM" id="SignalP"/>
    </source>
</evidence>
<sequence>MRQFAVIRAALALIITLTGVPAIGAEEFATAKEAEAMVGKAIVAIKANRAQALKEITDKDPKWIDRDLYPVVYDMTGKVLAHGQNPKMVDKDLIDFKDPDGKLFVKERVDLARSKGKFWQDYAFTDPVTKKVLPKQAYCQLQGSDIVCAGIYKR</sequence>
<dbReference type="InterPro" id="IPR033480">
    <property type="entry name" value="sCache_2"/>
</dbReference>
<evidence type="ECO:0000313" key="8">
    <source>
        <dbReference type="EMBL" id="GAA5162321.1"/>
    </source>
</evidence>
<keyword evidence="9" id="KW-1185">Reference proteome</keyword>
<keyword evidence="2" id="KW-1003">Cell membrane</keyword>
<comment type="caution">
    <text evidence="8">The sequence shown here is derived from an EMBL/GenBank/DDBJ whole genome shotgun (WGS) entry which is preliminary data.</text>
</comment>
<feature type="domain" description="Single Cache" evidence="7">
    <location>
        <begin position="33"/>
        <end position="106"/>
    </location>
</feature>
<keyword evidence="4" id="KW-1133">Transmembrane helix</keyword>
<keyword evidence="3" id="KW-0812">Transmembrane</keyword>
<evidence type="ECO:0000256" key="3">
    <source>
        <dbReference type="ARBA" id="ARBA00022692"/>
    </source>
</evidence>
<gene>
    <name evidence="8" type="ORF">GCM10025770_12830</name>
</gene>
<keyword evidence="6" id="KW-0732">Signal</keyword>
<dbReference type="RefSeq" id="WP_345532052.1">
    <property type="nucleotide sequence ID" value="NZ_BAABLD010000007.1"/>
</dbReference>
<dbReference type="Proteomes" id="UP001500547">
    <property type="component" value="Unassembled WGS sequence"/>
</dbReference>
<name>A0ABP9QID0_9RHOO</name>
<protein>
    <recommendedName>
        <fullName evidence="7">Single Cache domain-containing protein</fullName>
    </recommendedName>
</protein>
<dbReference type="EMBL" id="BAABLD010000007">
    <property type="protein sequence ID" value="GAA5162321.1"/>
    <property type="molecule type" value="Genomic_DNA"/>
</dbReference>
<evidence type="ECO:0000259" key="7">
    <source>
        <dbReference type="SMART" id="SM01049"/>
    </source>
</evidence>
<evidence type="ECO:0000256" key="2">
    <source>
        <dbReference type="ARBA" id="ARBA00022475"/>
    </source>
</evidence>
<keyword evidence="5" id="KW-0472">Membrane</keyword>
<evidence type="ECO:0000256" key="4">
    <source>
        <dbReference type="ARBA" id="ARBA00022989"/>
    </source>
</evidence>
<dbReference type="SMART" id="SM01049">
    <property type="entry name" value="Cache_2"/>
    <property type="match status" value="1"/>
</dbReference>
<comment type="subcellular location">
    <subcellularLocation>
        <location evidence="1">Cell membrane</location>
        <topology evidence="1">Multi-pass membrane protein</topology>
    </subcellularLocation>
</comment>
<evidence type="ECO:0000256" key="5">
    <source>
        <dbReference type="ARBA" id="ARBA00023136"/>
    </source>
</evidence>
<dbReference type="Pfam" id="PF17200">
    <property type="entry name" value="sCache_2"/>
    <property type="match status" value="1"/>
</dbReference>
<accession>A0ABP9QID0</accession>